<accession>A0A0Z8UM67</accession>
<dbReference type="RefSeq" id="WP_044758410.1">
    <property type="nucleotide sequence ID" value="NZ_CECY01000006.1"/>
</dbReference>
<gene>
    <name evidence="1" type="ORF">ERS132406_01253</name>
</gene>
<organism evidence="1 2">
    <name type="scientific">Streptococcus suis</name>
    <dbReference type="NCBI Taxonomy" id="1307"/>
    <lineage>
        <taxon>Bacteria</taxon>
        <taxon>Bacillati</taxon>
        <taxon>Bacillota</taxon>
        <taxon>Bacilli</taxon>
        <taxon>Lactobacillales</taxon>
        <taxon>Streptococcaceae</taxon>
        <taxon>Streptococcus</taxon>
    </lineage>
</organism>
<dbReference type="AlphaFoldDB" id="A0A0Z8UM67"/>
<proteinExistence type="predicted"/>
<protein>
    <submittedName>
        <fullName evidence="1">Uncharacterized protein</fullName>
    </submittedName>
</protein>
<sequence>MANKATLDFSGSTKLAEAMAKIPSKSEEVVNRVLLVRGTKEVMQAIIGFMPVSKREKKHAKYSNPLKERMFNLGFDIVAKGGAAKNKGSFGYLVFPNEGRGTHNPIAQAFFERGLASREEIILDYVIDELVRVQQEFLTT</sequence>
<reference evidence="1 2" key="1">
    <citation type="submission" date="2016-02" db="EMBL/GenBank/DDBJ databases">
        <authorList>
            <consortium name="Pathogen Informatics"/>
        </authorList>
    </citation>
    <scope>NUCLEOTIDE SEQUENCE [LARGE SCALE GENOMIC DNA]</scope>
    <source>
        <strain evidence="1 2">LSS44</strain>
    </source>
</reference>
<dbReference type="Proteomes" id="UP000072083">
    <property type="component" value="Unassembled WGS sequence"/>
</dbReference>
<dbReference type="EMBL" id="FIGZ01000012">
    <property type="protein sequence ID" value="CYU98082.1"/>
    <property type="molecule type" value="Genomic_DNA"/>
</dbReference>
<evidence type="ECO:0000313" key="2">
    <source>
        <dbReference type="Proteomes" id="UP000072083"/>
    </source>
</evidence>
<evidence type="ECO:0000313" key="1">
    <source>
        <dbReference type="EMBL" id="CYU98082.1"/>
    </source>
</evidence>
<name>A0A0Z8UM67_STRSU</name>